<dbReference type="InterPro" id="IPR036188">
    <property type="entry name" value="FAD/NAD-bd_sf"/>
</dbReference>
<name>A0A844AQD3_9BURK</name>
<evidence type="ECO:0000313" key="3">
    <source>
        <dbReference type="Proteomes" id="UP000487350"/>
    </source>
</evidence>
<protein>
    <submittedName>
        <fullName evidence="2">SidA/IucD/PvdA family monooxygenase</fullName>
    </submittedName>
</protein>
<dbReference type="GO" id="GO:0004497">
    <property type="term" value="F:monooxygenase activity"/>
    <property type="evidence" value="ECO:0007669"/>
    <property type="project" value="UniProtKB-KW"/>
</dbReference>
<dbReference type="PANTHER" id="PTHR40254:SF1">
    <property type="entry name" value="BLR0577 PROTEIN"/>
    <property type="match status" value="1"/>
</dbReference>
<dbReference type="RefSeq" id="WP_153583548.1">
    <property type="nucleotide sequence ID" value="NZ_WJBU01000002.1"/>
</dbReference>
<comment type="caution">
    <text evidence="2">The sequence shown here is derived from an EMBL/GenBank/DDBJ whole genome shotgun (WGS) entry which is preliminary data.</text>
</comment>
<dbReference type="Pfam" id="PF13454">
    <property type="entry name" value="NAD_binding_9"/>
    <property type="match status" value="1"/>
</dbReference>
<keyword evidence="2" id="KW-0503">Monooxygenase</keyword>
<dbReference type="Proteomes" id="UP000487350">
    <property type="component" value="Unassembled WGS sequence"/>
</dbReference>
<organism evidence="2 3">
    <name type="scientific">Caenimonas koreensis DSM 17982</name>
    <dbReference type="NCBI Taxonomy" id="1121255"/>
    <lineage>
        <taxon>Bacteria</taxon>
        <taxon>Pseudomonadati</taxon>
        <taxon>Pseudomonadota</taxon>
        <taxon>Betaproteobacteria</taxon>
        <taxon>Burkholderiales</taxon>
        <taxon>Comamonadaceae</taxon>
        <taxon>Caenimonas</taxon>
    </lineage>
</organism>
<dbReference type="AlphaFoldDB" id="A0A844AQD3"/>
<keyword evidence="3" id="KW-1185">Reference proteome</keyword>
<reference evidence="2 3" key="1">
    <citation type="submission" date="2019-11" db="EMBL/GenBank/DDBJ databases">
        <title>Caenimonas koreensis gen. nov., sp. nov., isolated from activated sludge.</title>
        <authorList>
            <person name="Seung H.R."/>
        </authorList>
    </citation>
    <scope>NUCLEOTIDE SEQUENCE [LARGE SCALE GENOMIC DNA]</scope>
    <source>
        <strain evidence="2 3">EMB320</strain>
    </source>
</reference>
<evidence type="ECO:0000259" key="1">
    <source>
        <dbReference type="Pfam" id="PF13454"/>
    </source>
</evidence>
<gene>
    <name evidence="2" type="ORF">GHT07_02855</name>
</gene>
<sequence length="463" mass="50493">MAKPLTYAIVGAGFSGMAVAVQLLQGLKVPARICLINRSLSFGRGMAYGTNSPSHLLNVPAGRMSIDPDQESGFIDYLKSRGLHWRAGDFVPRSLYGDYLERCLLRAQSAAADGVKLELVEAEVLRVDGAHTDKPVLHLNDGRTIEATQVILALGNFTPRPPATASAVDWTCAPLVNDVWSQGVLDGLDRNARVLLVGTGLTAYDAVLRLLDQGHTGPITMLSRRALLPQPHREQETAPAAGLVPGDFLANETSLRIQLRAVRQLLKDAAAHGHDWRDVIGGLRSHTPRLWQQMTGRSRAQFVRHLGPHWDTHRHRAAPAIYRRIQAAMESGQLSVMQGRLVDVTPGEASASVTWKPRGADTTSSATFHAVVNCTGPSSDLRRVKDPLIAQLREGGCLRVDELALGLHVDDHYRVVDGQGQPLPAIRYVGPLLKAQHWEATAVPELRLHAKRLAHRMLDGLTV</sequence>
<dbReference type="Gene3D" id="3.50.50.60">
    <property type="entry name" value="FAD/NAD(P)-binding domain"/>
    <property type="match status" value="1"/>
</dbReference>
<dbReference type="InterPro" id="IPR038732">
    <property type="entry name" value="HpyO/CreE_NAD-binding"/>
</dbReference>
<accession>A0A844AQD3</accession>
<dbReference type="OrthoDB" id="101972at2"/>
<proteinExistence type="predicted"/>
<feature type="domain" description="FAD-dependent urate hydroxylase HpyO/Asp monooxygenase CreE-like FAD/NAD(P)-binding" evidence="1">
    <location>
        <begin position="8"/>
        <end position="156"/>
    </location>
</feature>
<dbReference type="EMBL" id="WJBU01000002">
    <property type="protein sequence ID" value="MRD46204.1"/>
    <property type="molecule type" value="Genomic_DNA"/>
</dbReference>
<dbReference type="PANTHER" id="PTHR40254">
    <property type="entry name" value="BLR0577 PROTEIN"/>
    <property type="match status" value="1"/>
</dbReference>
<dbReference type="SUPFAM" id="SSF51905">
    <property type="entry name" value="FAD/NAD(P)-binding domain"/>
    <property type="match status" value="2"/>
</dbReference>
<evidence type="ECO:0000313" key="2">
    <source>
        <dbReference type="EMBL" id="MRD46204.1"/>
    </source>
</evidence>
<keyword evidence="2" id="KW-0560">Oxidoreductase</keyword>
<dbReference type="InterPro" id="IPR052189">
    <property type="entry name" value="L-asp_N-monooxygenase_NS-form"/>
</dbReference>